<dbReference type="NCBIfam" id="TIGR00831">
    <property type="entry name" value="a_cpa1"/>
    <property type="match status" value="1"/>
</dbReference>
<evidence type="ECO:0000256" key="7">
    <source>
        <dbReference type="ARBA" id="ARBA00023065"/>
    </source>
</evidence>
<feature type="transmembrane region" description="Helical" evidence="10">
    <location>
        <begin position="6"/>
        <end position="23"/>
    </location>
</feature>
<keyword evidence="13" id="KW-1185">Reference proteome</keyword>
<evidence type="ECO:0000256" key="4">
    <source>
        <dbReference type="ARBA" id="ARBA00022692"/>
    </source>
</evidence>
<feature type="transmembrane region" description="Helical" evidence="10">
    <location>
        <begin position="183"/>
        <end position="204"/>
    </location>
</feature>
<dbReference type="InterPro" id="IPR004705">
    <property type="entry name" value="Cation/H_exchanger_CPA1_bac"/>
</dbReference>
<feature type="transmembrane region" description="Helical" evidence="10">
    <location>
        <begin position="394"/>
        <end position="414"/>
    </location>
</feature>
<feature type="transmembrane region" description="Helical" evidence="10">
    <location>
        <begin position="30"/>
        <end position="49"/>
    </location>
</feature>
<comment type="similarity">
    <text evidence="10">Belongs to the monovalent cation:proton antiporter 1 (CPA1) transporter (TC 2.A.36) family.</text>
</comment>
<comment type="caution">
    <text evidence="10">Lacks conserved residue(s) required for the propagation of feature annotation.</text>
</comment>
<keyword evidence="7 10" id="KW-0406">Ion transport</keyword>
<dbReference type="EMBL" id="CP023270">
    <property type="protein sequence ID" value="AVJ29771.1"/>
    <property type="molecule type" value="Genomic_DNA"/>
</dbReference>
<dbReference type="Pfam" id="PF00999">
    <property type="entry name" value="Na_H_Exchanger"/>
    <property type="match status" value="1"/>
</dbReference>
<keyword evidence="6 10" id="KW-0915">Sodium</keyword>
<keyword evidence="9 10" id="KW-0739">Sodium transport</keyword>
<dbReference type="GO" id="GO:0051453">
    <property type="term" value="P:regulation of intracellular pH"/>
    <property type="evidence" value="ECO:0007669"/>
    <property type="project" value="TreeGrafter"/>
</dbReference>
<keyword evidence="5 10" id="KW-1133">Transmembrane helix</keyword>
<evidence type="ECO:0000256" key="1">
    <source>
        <dbReference type="ARBA" id="ARBA00004651"/>
    </source>
</evidence>
<dbReference type="Gene3D" id="6.10.140.1330">
    <property type="match status" value="1"/>
</dbReference>
<evidence type="ECO:0000313" key="12">
    <source>
        <dbReference type="EMBL" id="AVJ29771.1"/>
    </source>
</evidence>
<dbReference type="GO" id="GO:0098719">
    <property type="term" value="P:sodium ion import across plasma membrane"/>
    <property type="evidence" value="ECO:0007669"/>
    <property type="project" value="TreeGrafter"/>
</dbReference>
<evidence type="ECO:0000256" key="6">
    <source>
        <dbReference type="ARBA" id="ARBA00023053"/>
    </source>
</evidence>
<dbReference type="RefSeq" id="WP_105240438.1">
    <property type="nucleotide sequence ID" value="NZ_CP023270.1"/>
</dbReference>
<evidence type="ECO:0000256" key="3">
    <source>
        <dbReference type="ARBA" id="ARBA00022475"/>
    </source>
</evidence>
<keyword evidence="8 10" id="KW-0472">Membrane</keyword>
<feature type="transmembrane region" description="Helical" evidence="10">
    <location>
        <begin position="358"/>
        <end position="382"/>
    </location>
</feature>
<keyword evidence="10" id="KW-0050">Antiport</keyword>
<dbReference type="PANTHER" id="PTHR10110:SF86">
    <property type="entry name" value="SODIUM_HYDROGEN EXCHANGER 7"/>
    <property type="match status" value="1"/>
</dbReference>
<accession>A0A2S0ICK1</accession>
<reference evidence="12 13" key="1">
    <citation type="submission" date="2017-09" db="EMBL/GenBank/DDBJ databases">
        <title>Genomic, metabolic, and phenotypic characteristics of bacterial isolates from the natural microbiome of the model nematode Caenorhabditis elegans.</title>
        <authorList>
            <person name="Zimmermann J."/>
            <person name="Obeng N."/>
            <person name="Yang W."/>
            <person name="Obeng O."/>
            <person name="Kissoyan K."/>
            <person name="Pees B."/>
            <person name="Dirksen P."/>
            <person name="Hoppner M."/>
            <person name="Franke A."/>
            <person name="Rosenstiel P."/>
            <person name="Leippe M."/>
            <person name="Dierking K."/>
            <person name="Kaleta C."/>
            <person name="Schulenburg H."/>
        </authorList>
    </citation>
    <scope>NUCLEOTIDE SEQUENCE [LARGE SCALE GENOMIC DNA]</scope>
    <source>
        <strain evidence="12 13">MYb73</strain>
    </source>
</reference>
<name>A0A2S0ICK1_9BURK</name>
<feature type="transmembrane region" description="Helical" evidence="10">
    <location>
        <begin position="278"/>
        <end position="302"/>
    </location>
</feature>
<dbReference type="GO" id="GO:0015386">
    <property type="term" value="F:potassium:proton antiporter activity"/>
    <property type="evidence" value="ECO:0007669"/>
    <property type="project" value="TreeGrafter"/>
</dbReference>
<protein>
    <submittedName>
        <fullName evidence="12">Na+/H+ antiporter</fullName>
    </submittedName>
</protein>
<evidence type="ECO:0000256" key="10">
    <source>
        <dbReference type="RuleBase" id="RU366002"/>
    </source>
</evidence>
<dbReference type="InterPro" id="IPR018422">
    <property type="entry name" value="Cation/H_exchanger_CPA1"/>
</dbReference>
<dbReference type="GO" id="GO:0015385">
    <property type="term" value="F:sodium:proton antiporter activity"/>
    <property type="evidence" value="ECO:0007669"/>
    <property type="project" value="InterPro"/>
</dbReference>
<keyword evidence="10" id="KW-0997">Cell inner membrane</keyword>
<comment type="subcellular location">
    <subcellularLocation>
        <location evidence="10">Cell inner membrane</location>
        <topology evidence="10">Multi-pass membrane protein</topology>
    </subcellularLocation>
    <subcellularLocation>
        <location evidence="1">Cell membrane</location>
        <topology evidence="1">Multi-pass membrane protein</topology>
    </subcellularLocation>
</comment>
<dbReference type="Proteomes" id="UP000239477">
    <property type="component" value="Chromosome"/>
</dbReference>
<evidence type="ECO:0000256" key="9">
    <source>
        <dbReference type="ARBA" id="ARBA00023201"/>
    </source>
</evidence>
<feature type="domain" description="Cation/H+ exchanger transmembrane" evidence="11">
    <location>
        <begin position="13"/>
        <end position="419"/>
    </location>
</feature>
<dbReference type="GO" id="GO:0005886">
    <property type="term" value="C:plasma membrane"/>
    <property type="evidence" value="ECO:0007669"/>
    <property type="project" value="UniProtKB-SubCell"/>
</dbReference>
<gene>
    <name evidence="12" type="ORF">CLM73_23220</name>
</gene>
<comment type="function">
    <text evidence="10">Na(+)/H(+) antiporter that extrudes sodium in exchange for external protons.</text>
</comment>
<dbReference type="OrthoDB" id="9809206at2"/>
<keyword evidence="3" id="KW-1003">Cell membrane</keyword>
<evidence type="ECO:0000259" key="11">
    <source>
        <dbReference type="Pfam" id="PF00999"/>
    </source>
</evidence>
<evidence type="ECO:0000313" key="13">
    <source>
        <dbReference type="Proteomes" id="UP000239477"/>
    </source>
</evidence>
<proteinExistence type="inferred from homology"/>
<keyword evidence="4 10" id="KW-0812">Transmembrane</keyword>
<feature type="transmembrane region" description="Helical" evidence="10">
    <location>
        <begin position="55"/>
        <end position="72"/>
    </location>
</feature>
<dbReference type="PANTHER" id="PTHR10110">
    <property type="entry name" value="SODIUM/HYDROGEN EXCHANGER"/>
    <property type="match status" value="1"/>
</dbReference>
<dbReference type="AlphaFoldDB" id="A0A2S0ICK1"/>
<feature type="transmembrane region" description="Helical" evidence="10">
    <location>
        <begin position="84"/>
        <end position="104"/>
    </location>
</feature>
<organism evidence="12 13">
    <name type="scientific">Achromobacter spanius</name>
    <dbReference type="NCBI Taxonomy" id="217203"/>
    <lineage>
        <taxon>Bacteria</taxon>
        <taxon>Pseudomonadati</taxon>
        <taxon>Pseudomonadota</taxon>
        <taxon>Betaproteobacteria</taxon>
        <taxon>Burkholderiales</taxon>
        <taxon>Alcaligenaceae</taxon>
        <taxon>Achromobacter</taxon>
    </lineage>
</organism>
<evidence type="ECO:0000256" key="2">
    <source>
        <dbReference type="ARBA" id="ARBA00022448"/>
    </source>
</evidence>
<evidence type="ECO:0000256" key="5">
    <source>
        <dbReference type="ARBA" id="ARBA00022989"/>
    </source>
</evidence>
<keyword evidence="2 10" id="KW-0813">Transport</keyword>
<sequence>MGTFTVVMAMLVAVLFSGVLVRMMPLAVPLPFVQIGLGFVIAAVFQRGVLIEPEIFFLLFLPPLLFLDGWRISKLAVLRESSSIIQLAFGLVILTVIGVGYLIHWMIPDVPLPVAFAIAAIVSPTDPVAVEAISRRVHIPRRMMAILEGEALFNDASGLVAFRFAVAAAATGTFSLAQATMSFFWVAIAGLSIGAGLTWLIMQLRTIYTRRVGEEPGSEVLLSLLTPFFVYFVAEHANASGILAAVSAGVMMSYSELSGRALAATRMERRAVWNTVQFTLNGMIFVLLGEQFPTIFAGLAAAAKEAGGQSLWWLPVYGLAVCLGLVLCRLLWVTVSLKLSAMAARRRGAEPPEVGARVILAVSVAGVRGAVTLAGVMTLPFALDSGAPFPARDLAVSLAAMVIVFSLLLASVALPPLMRGLHFAPNSRTQREASLAQDAMLRAALDSVAAGARRRGAENPENAALYLEVAENLSGALRRQSGEAAGVADAELLGRQIAIERELRLEAIAASREAVFHLARTHRISDSLAREQGRLLDLHEAHLR</sequence>
<feature type="transmembrane region" description="Helical" evidence="10">
    <location>
        <begin position="314"/>
        <end position="337"/>
    </location>
</feature>
<evidence type="ECO:0000256" key="8">
    <source>
        <dbReference type="ARBA" id="ARBA00023136"/>
    </source>
</evidence>
<dbReference type="InterPro" id="IPR006153">
    <property type="entry name" value="Cation/H_exchanger_TM"/>
</dbReference>